<gene>
    <name evidence="3" type="ORF">AB0E89_24975</name>
</gene>
<evidence type="ECO:0000256" key="2">
    <source>
        <dbReference type="SAM" id="SignalP"/>
    </source>
</evidence>
<feature type="region of interest" description="Disordered" evidence="1">
    <location>
        <begin position="31"/>
        <end position="119"/>
    </location>
</feature>
<reference evidence="3 4" key="1">
    <citation type="submission" date="2024-06" db="EMBL/GenBank/DDBJ databases">
        <title>The Natural Products Discovery Center: Release of the First 8490 Sequenced Strains for Exploring Actinobacteria Biosynthetic Diversity.</title>
        <authorList>
            <person name="Kalkreuter E."/>
            <person name="Kautsar S.A."/>
            <person name="Yang D."/>
            <person name="Bader C.D."/>
            <person name="Teijaro C.N."/>
            <person name="Fluegel L."/>
            <person name="Davis C.M."/>
            <person name="Simpson J.R."/>
            <person name="Lauterbach L."/>
            <person name="Steele A.D."/>
            <person name="Gui C."/>
            <person name="Meng S."/>
            <person name="Li G."/>
            <person name="Viehrig K."/>
            <person name="Ye F."/>
            <person name="Su P."/>
            <person name="Kiefer A.F."/>
            <person name="Nichols A."/>
            <person name="Cepeda A.J."/>
            <person name="Yan W."/>
            <person name="Fan B."/>
            <person name="Jiang Y."/>
            <person name="Adhikari A."/>
            <person name="Zheng C.-J."/>
            <person name="Schuster L."/>
            <person name="Cowan T.M."/>
            <person name="Smanski M.J."/>
            <person name="Chevrette M.G."/>
            <person name="De Carvalho L.P.S."/>
            <person name="Shen B."/>
        </authorList>
    </citation>
    <scope>NUCLEOTIDE SEQUENCE [LARGE SCALE GENOMIC DNA]</scope>
    <source>
        <strain evidence="3 4">NPDC033843</strain>
    </source>
</reference>
<keyword evidence="4" id="KW-1185">Reference proteome</keyword>
<name>A0ABV2ZMH2_9ACTN</name>
<organism evidence="3 4">
    <name type="scientific">Streptomyces sp. 900129855</name>
    <dbReference type="NCBI Taxonomy" id="3155129"/>
    <lineage>
        <taxon>Bacteria</taxon>
        <taxon>Bacillati</taxon>
        <taxon>Actinomycetota</taxon>
        <taxon>Actinomycetes</taxon>
        <taxon>Kitasatosporales</taxon>
        <taxon>Streptomycetaceae</taxon>
        <taxon>Streptomyces</taxon>
    </lineage>
</organism>
<sequence>MKSMTRYASVAVVLAFCCLPLTACGTQHAGERTAVTSGPGSSATDETSDDGQGSLPDETSDDQGSLPDETTDDGQSSLPDETSDDQGSLPDTTSDDQGGLPDETSDDQDTDDPASGPHRWFPMLREFRAYLTTDAPKADASLASHVTSVHIRVPADSARSVAVVRVDFGVGEQESADRTAKVFGDWRRARYGDHGHVEVLGPAKTTAERNW</sequence>
<proteinExistence type="predicted"/>
<protein>
    <recommendedName>
        <fullName evidence="5">Lipoprotein</fullName>
    </recommendedName>
</protein>
<feature type="signal peptide" evidence="2">
    <location>
        <begin position="1"/>
        <end position="23"/>
    </location>
</feature>
<evidence type="ECO:0000313" key="4">
    <source>
        <dbReference type="Proteomes" id="UP001550739"/>
    </source>
</evidence>
<feature type="chain" id="PRO_5046003974" description="Lipoprotein" evidence="2">
    <location>
        <begin position="24"/>
        <end position="211"/>
    </location>
</feature>
<evidence type="ECO:0000256" key="1">
    <source>
        <dbReference type="SAM" id="MobiDB-lite"/>
    </source>
</evidence>
<evidence type="ECO:0000313" key="3">
    <source>
        <dbReference type="EMBL" id="MEU3783761.1"/>
    </source>
</evidence>
<feature type="compositionally biased region" description="Polar residues" evidence="1">
    <location>
        <begin position="34"/>
        <end position="45"/>
    </location>
</feature>
<keyword evidence="2" id="KW-0732">Signal</keyword>
<accession>A0ABV2ZMH2</accession>
<dbReference type="Proteomes" id="UP001550739">
    <property type="component" value="Unassembled WGS sequence"/>
</dbReference>
<feature type="compositionally biased region" description="Acidic residues" evidence="1">
    <location>
        <begin position="103"/>
        <end position="112"/>
    </location>
</feature>
<feature type="compositionally biased region" description="Polar residues" evidence="1">
    <location>
        <begin position="73"/>
        <end position="96"/>
    </location>
</feature>
<evidence type="ECO:0008006" key="5">
    <source>
        <dbReference type="Google" id="ProtNLM"/>
    </source>
</evidence>
<dbReference type="RefSeq" id="WP_334576869.1">
    <property type="nucleotide sequence ID" value="NZ_JBEZVE010000013.1"/>
</dbReference>
<comment type="caution">
    <text evidence="3">The sequence shown here is derived from an EMBL/GenBank/DDBJ whole genome shotgun (WGS) entry which is preliminary data.</text>
</comment>
<dbReference type="EMBL" id="JBEZVE010000013">
    <property type="protein sequence ID" value="MEU3783761.1"/>
    <property type="molecule type" value="Genomic_DNA"/>
</dbReference>